<gene>
    <name evidence="1" type="ORF">ABNE31_17120</name>
</gene>
<name>A0AAU7N0V8_9FLAO</name>
<accession>A0AAU7N0V8</accession>
<evidence type="ECO:0008006" key="2">
    <source>
        <dbReference type="Google" id="ProtNLM"/>
    </source>
</evidence>
<proteinExistence type="predicted"/>
<dbReference type="RefSeq" id="WP_349351908.1">
    <property type="nucleotide sequence ID" value="NZ_CP157804.1"/>
</dbReference>
<dbReference type="EMBL" id="CP157804">
    <property type="protein sequence ID" value="XBQ23312.1"/>
    <property type="molecule type" value="Genomic_DNA"/>
</dbReference>
<dbReference type="AlphaFoldDB" id="A0AAU7N0V8"/>
<reference evidence="1" key="1">
    <citation type="submission" date="2024-05" db="EMBL/GenBank/DDBJ databases">
        <title>Draft Genome Sequences of Flagellimonas sp. MMG031 and Marinobacter sp. MMG032 Isolated from the dinoflagellate Symbiodinium pilosum.</title>
        <authorList>
            <person name="Shikuma N.J."/>
            <person name="Farrell M.V."/>
        </authorList>
    </citation>
    <scope>NUCLEOTIDE SEQUENCE</scope>
    <source>
        <strain evidence="1">MMG031</strain>
    </source>
</reference>
<organism evidence="1">
    <name type="scientific">Flagellimonas sp. MMG031</name>
    <dbReference type="NCBI Taxonomy" id="3158549"/>
    <lineage>
        <taxon>Bacteria</taxon>
        <taxon>Pseudomonadati</taxon>
        <taxon>Bacteroidota</taxon>
        <taxon>Flavobacteriia</taxon>
        <taxon>Flavobacteriales</taxon>
        <taxon>Flavobacteriaceae</taxon>
        <taxon>Flagellimonas</taxon>
    </lineage>
</organism>
<dbReference type="KEGG" id="fld:ABNE31_17120"/>
<evidence type="ECO:0000313" key="1">
    <source>
        <dbReference type="EMBL" id="XBQ23312.1"/>
    </source>
</evidence>
<protein>
    <recommendedName>
        <fullName evidence="2">Outer membrane protein beta-barrel domain-containing protein</fullName>
    </recommendedName>
</protein>
<sequence length="402" mass="45619">MRNTILLTCIFLFFQTIHSQYENGYIVTANGENKFGLIKNQNWNNNPERIYFKTNPETPEQVIEISRLTEFGIGNDIKFVISQVDLDMSSDKIGNLTRDKKPIFEKKSIALRKLIEGTISLFEYQFSNGTRYYVKKADGDFEALVFKKYLVSGNRVGINEHYKQQLSLLFSDKSSELQKDLERLSYSRKSLSKIISKYNLLSNSNNISYTEKIRSKAKLHIAVFGGLEQTSVSYQFPNVATLNPSFDDISRSILGAELELLVLNNKLGIFSGYSIKSEVSESVVIQTSVEDITQTATLSFNNNTVFFGARGYIPTVKNLNLVINAGITVETVNNFSLTFDLSLIEENFKRNSGSEFFGIGLEYKKVFAEARFFSNRMFAENVSNSVSVDNSNVNFRLGYKIL</sequence>